<dbReference type="GO" id="GO:0006282">
    <property type="term" value="P:regulation of DNA repair"/>
    <property type="evidence" value="ECO:0007669"/>
    <property type="project" value="UniProtKB-UniRule"/>
</dbReference>
<dbReference type="RefSeq" id="WP_076487262.1">
    <property type="nucleotide sequence ID" value="NZ_FTMS01000001.1"/>
</dbReference>
<dbReference type="Pfam" id="PF02631">
    <property type="entry name" value="RecX_HTH2"/>
    <property type="match status" value="1"/>
</dbReference>
<evidence type="ECO:0000313" key="8">
    <source>
        <dbReference type="EMBL" id="SIP86840.1"/>
    </source>
</evidence>
<evidence type="ECO:0000256" key="2">
    <source>
        <dbReference type="ARBA" id="ARBA00009695"/>
    </source>
</evidence>
<sequence length="237" mass="26511">MRAVASSSPSVKHYPPDTPVVIKRIRPHANIAAGVSVFAALSLNPSPSAEQNRSKPLIRLIRFDIARDVISRHTGQPVQEGLSLEIDLLRDLAFRSGFLFAPAVAVDLLARRDHSQAELRRKLSARGFSQDAVETALRKVRDASWQSDLRFASSWVRSRMSGRGTSRRALLAGLASRGVDRETAAAALEEYEEENPECFRRSLQLTYERLAGQNKETIIRKLLRKGFEVVEINKIVR</sequence>
<feature type="domain" description="RecX first three-helical" evidence="7">
    <location>
        <begin position="104"/>
        <end position="137"/>
    </location>
</feature>
<dbReference type="PANTHER" id="PTHR33602">
    <property type="entry name" value="REGULATORY PROTEIN RECX FAMILY PROTEIN"/>
    <property type="match status" value="1"/>
</dbReference>
<dbReference type="GO" id="GO:0005737">
    <property type="term" value="C:cytoplasm"/>
    <property type="evidence" value="ECO:0007669"/>
    <property type="project" value="UniProtKB-SubCell"/>
</dbReference>
<dbReference type="AlphaFoldDB" id="A0A1N6N430"/>
<dbReference type="Proteomes" id="UP000186400">
    <property type="component" value="Unassembled WGS sequence"/>
</dbReference>
<evidence type="ECO:0000256" key="5">
    <source>
        <dbReference type="HAMAP-Rule" id="MF_01114"/>
    </source>
</evidence>
<dbReference type="InterPro" id="IPR036388">
    <property type="entry name" value="WH-like_DNA-bd_sf"/>
</dbReference>
<dbReference type="OrthoDB" id="368871at2"/>
<dbReference type="PANTHER" id="PTHR33602:SF1">
    <property type="entry name" value="REGULATORY PROTEIN RECX FAMILY PROTEIN"/>
    <property type="match status" value="1"/>
</dbReference>
<comment type="subcellular location">
    <subcellularLocation>
        <location evidence="1 5">Cytoplasm</location>
    </subcellularLocation>
</comment>
<name>A0A1N6N430_9SPIO</name>
<keyword evidence="4 5" id="KW-0963">Cytoplasm</keyword>
<proteinExistence type="inferred from homology"/>
<organism evidence="8 9">
    <name type="scientific">Alkalispirochaeta americana</name>
    <dbReference type="NCBI Taxonomy" id="159291"/>
    <lineage>
        <taxon>Bacteria</taxon>
        <taxon>Pseudomonadati</taxon>
        <taxon>Spirochaetota</taxon>
        <taxon>Spirochaetia</taxon>
        <taxon>Spirochaetales</taxon>
        <taxon>Spirochaetaceae</taxon>
        <taxon>Alkalispirochaeta</taxon>
    </lineage>
</organism>
<dbReference type="EMBL" id="FTMS01000001">
    <property type="protein sequence ID" value="SIP86840.1"/>
    <property type="molecule type" value="Genomic_DNA"/>
</dbReference>
<protein>
    <recommendedName>
        <fullName evidence="3 5">Regulatory protein RecX</fullName>
    </recommendedName>
</protein>
<evidence type="ECO:0000256" key="3">
    <source>
        <dbReference type="ARBA" id="ARBA00018111"/>
    </source>
</evidence>
<reference evidence="8 9" key="1">
    <citation type="submission" date="2017-01" db="EMBL/GenBank/DDBJ databases">
        <authorList>
            <person name="Mah S.A."/>
            <person name="Swanson W.J."/>
            <person name="Moy G.W."/>
            <person name="Vacquier V.D."/>
        </authorList>
    </citation>
    <scope>NUCLEOTIDE SEQUENCE [LARGE SCALE GENOMIC DNA]</scope>
    <source>
        <strain evidence="8 9">ASpG1</strain>
    </source>
</reference>
<dbReference type="STRING" id="159291.SAMN05920897_10116"/>
<evidence type="ECO:0000313" key="9">
    <source>
        <dbReference type="Proteomes" id="UP000186400"/>
    </source>
</evidence>
<keyword evidence="9" id="KW-1185">Reference proteome</keyword>
<evidence type="ECO:0000256" key="1">
    <source>
        <dbReference type="ARBA" id="ARBA00004496"/>
    </source>
</evidence>
<dbReference type="InterPro" id="IPR053924">
    <property type="entry name" value="RecX_HTH_2nd"/>
</dbReference>
<dbReference type="InterPro" id="IPR053926">
    <property type="entry name" value="RecX_HTH_1st"/>
</dbReference>
<gene>
    <name evidence="5" type="primary">recX</name>
    <name evidence="8" type="ORF">SAMN05920897_10116</name>
</gene>
<dbReference type="HAMAP" id="MF_01114">
    <property type="entry name" value="RecX"/>
    <property type="match status" value="1"/>
</dbReference>
<evidence type="ECO:0000259" key="7">
    <source>
        <dbReference type="Pfam" id="PF21982"/>
    </source>
</evidence>
<evidence type="ECO:0000259" key="6">
    <source>
        <dbReference type="Pfam" id="PF02631"/>
    </source>
</evidence>
<comment type="function">
    <text evidence="5">Modulates RecA activity.</text>
</comment>
<dbReference type="Gene3D" id="1.10.10.10">
    <property type="entry name" value="Winged helix-like DNA-binding domain superfamily/Winged helix DNA-binding domain"/>
    <property type="match status" value="2"/>
</dbReference>
<dbReference type="InterPro" id="IPR003783">
    <property type="entry name" value="Regulatory_RecX"/>
</dbReference>
<dbReference type="Pfam" id="PF21982">
    <property type="entry name" value="RecX_HTH1"/>
    <property type="match status" value="1"/>
</dbReference>
<evidence type="ECO:0000256" key="4">
    <source>
        <dbReference type="ARBA" id="ARBA00022490"/>
    </source>
</evidence>
<accession>A0A1N6N430</accession>
<feature type="domain" description="RecX second three-helical" evidence="6">
    <location>
        <begin position="147"/>
        <end position="188"/>
    </location>
</feature>
<comment type="similarity">
    <text evidence="2 5">Belongs to the RecX family.</text>
</comment>